<protein>
    <submittedName>
        <fullName evidence="1">Uncharacterized protein</fullName>
    </submittedName>
</protein>
<keyword evidence="2" id="KW-1185">Reference proteome</keyword>
<proteinExistence type="predicted"/>
<name>A0AAN8J3L5_TRICO</name>
<feature type="non-terminal residue" evidence="1">
    <location>
        <position position="1"/>
    </location>
</feature>
<comment type="caution">
    <text evidence="1">The sequence shown here is derived from an EMBL/GenBank/DDBJ whole genome shotgun (WGS) entry which is preliminary data.</text>
</comment>
<evidence type="ECO:0000313" key="2">
    <source>
        <dbReference type="Proteomes" id="UP001331761"/>
    </source>
</evidence>
<sequence length="100" mass="11464">DQTVRAGGEPWRREKGAIFTSIQGSTCPKKEWTSLNVEPKHYMNIQTHGMVWLEVAEKEIRGLQKSSESVRVSRFKVQAALCFSSTCTRANDRSQWLHLK</sequence>
<reference evidence="1 2" key="1">
    <citation type="submission" date="2019-10" db="EMBL/GenBank/DDBJ databases">
        <title>Assembly and Annotation for the nematode Trichostrongylus colubriformis.</title>
        <authorList>
            <person name="Martin J."/>
        </authorList>
    </citation>
    <scope>NUCLEOTIDE SEQUENCE [LARGE SCALE GENOMIC DNA]</scope>
    <source>
        <strain evidence="1">G859</strain>
        <tissue evidence="1">Whole worm</tissue>
    </source>
</reference>
<gene>
    <name evidence="1" type="ORF">GCK32_005729</name>
</gene>
<dbReference type="Proteomes" id="UP001331761">
    <property type="component" value="Unassembled WGS sequence"/>
</dbReference>
<dbReference type="EMBL" id="WIXE01001036">
    <property type="protein sequence ID" value="KAK5986074.1"/>
    <property type="molecule type" value="Genomic_DNA"/>
</dbReference>
<accession>A0AAN8J3L5</accession>
<evidence type="ECO:0000313" key="1">
    <source>
        <dbReference type="EMBL" id="KAK5986074.1"/>
    </source>
</evidence>
<organism evidence="1 2">
    <name type="scientific">Trichostrongylus colubriformis</name>
    <name type="common">Black scour worm</name>
    <dbReference type="NCBI Taxonomy" id="6319"/>
    <lineage>
        <taxon>Eukaryota</taxon>
        <taxon>Metazoa</taxon>
        <taxon>Ecdysozoa</taxon>
        <taxon>Nematoda</taxon>
        <taxon>Chromadorea</taxon>
        <taxon>Rhabditida</taxon>
        <taxon>Rhabditina</taxon>
        <taxon>Rhabditomorpha</taxon>
        <taxon>Strongyloidea</taxon>
        <taxon>Trichostrongylidae</taxon>
        <taxon>Trichostrongylus</taxon>
    </lineage>
</organism>
<dbReference type="AlphaFoldDB" id="A0AAN8J3L5"/>